<dbReference type="AlphaFoldDB" id="A0A4D8QV57"/>
<comment type="similarity">
    <text evidence="3">Belongs to the ATPase gamma chain family.</text>
</comment>
<dbReference type="PRINTS" id="PR00126">
    <property type="entry name" value="ATPASEGAMMA"/>
</dbReference>
<comment type="function">
    <text evidence="1">Produces ATP from ADP in the presence of a proton gradient across the membrane. The gamma chain is believed to be important in regulating ATPase activity and the flow of protons through the CF(0) complex.</text>
</comment>
<keyword evidence="4" id="KW-0813">Transport</keyword>
<keyword evidence="9" id="KW-0066">ATP synthesis</keyword>
<accession>A0A4D8QV57</accession>
<evidence type="ECO:0000256" key="2">
    <source>
        <dbReference type="ARBA" id="ARBA00004170"/>
    </source>
</evidence>
<keyword evidence="6" id="KW-0406">Ion transport</keyword>
<dbReference type="GO" id="GO:0046933">
    <property type="term" value="F:proton-transporting ATP synthase activity, rotational mechanism"/>
    <property type="evidence" value="ECO:0007669"/>
    <property type="project" value="InterPro"/>
</dbReference>
<dbReference type="InterPro" id="IPR000131">
    <property type="entry name" value="ATP_synth_F1_gsu"/>
</dbReference>
<evidence type="ECO:0000256" key="3">
    <source>
        <dbReference type="ARBA" id="ARBA00007681"/>
    </source>
</evidence>
<evidence type="ECO:0000256" key="5">
    <source>
        <dbReference type="ARBA" id="ARBA00022781"/>
    </source>
</evidence>
<dbReference type="Pfam" id="PF00231">
    <property type="entry name" value="ATP-synt"/>
    <property type="match status" value="1"/>
</dbReference>
<dbReference type="Proteomes" id="UP000298774">
    <property type="component" value="Plasmid p3"/>
</dbReference>
<dbReference type="Proteomes" id="UP001277471">
    <property type="component" value="Unassembled WGS sequence"/>
</dbReference>
<gene>
    <name evidence="11" type="ORF">D3868_26080</name>
    <name evidence="10" type="ORF">SIM66_02575</name>
</gene>
<evidence type="ECO:0000256" key="1">
    <source>
        <dbReference type="ARBA" id="ARBA00003456"/>
    </source>
</evidence>
<dbReference type="RefSeq" id="WP_035680963.1">
    <property type="nucleotide sequence ID" value="NZ_CP032342.1"/>
</dbReference>
<organism evidence="11 12">
    <name type="scientific">Azospirillum brasilense</name>
    <dbReference type="NCBI Taxonomy" id="192"/>
    <lineage>
        <taxon>Bacteria</taxon>
        <taxon>Pseudomonadati</taxon>
        <taxon>Pseudomonadota</taxon>
        <taxon>Alphaproteobacteria</taxon>
        <taxon>Rhodospirillales</taxon>
        <taxon>Azospirillaceae</taxon>
        <taxon>Azospirillum</taxon>
    </lineage>
</organism>
<proteinExistence type="inferred from homology"/>
<evidence type="ECO:0000256" key="8">
    <source>
        <dbReference type="ARBA" id="ARBA00023196"/>
    </source>
</evidence>
<dbReference type="Gene3D" id="1.10.287.80">
    <property type="entry name" value="ATP synthase, gamma subunit, helix hairpin domain"/>
    <property type="match status" value="1"/>
</dbReference>
<dbReference type="GeneID" id="56447496"/>
<dbReference type="InterPro" id="IPR035968">
    <property type="entry name" value="ATP_synth_F1_ATPase_gsu"/>
</dbReference>
<dbReference type="SUPFAM" id="SSF52943">
    <property type="entry name" value="ATP synthase (F1-ATPase), gamma subunit"/>
    <property type="match status" value="1"/>
</dbReference>
<keyword evidence="11" id="KW-0614">Plasmid</keyword>
<evidence type="ECO:0000256" key="4">
    <source>
        <dbReference type="ARBA" id="ARBA00022448"/>
    </source>
</evidence>
<evidence type="ECO:0000313" key="13">
    <source>
        <dbReference type="Proteomes" id="UP001277471"/>
    </source>
</evidence>
<reference evidence="11 12" key="1">
    <citation type="submission" date="2018-09" db="EMBL/GenBank/DDBJ databases">
        <title>Whole genome based analysis of evolution and adaptive divergence in Indian and Brazilian strains of Azospirillum brasilense.</title>
        <authorList>
            <person name="Singh C."/>
            <person name="Tripathi A.K."/>
        </authorList>
    </citation>
    <scope>NUCLEOTIDE SEQUENCE [LARGE SCALE GENOMIC DNA]</scope>
    <source>
        <strain evidence="11 12">MTCC4038</strain>
        <plasmid evidence="11 12">p3</plasmid>
    </source>
</reference>
<name>A0A4D8QV57_AZOBR</name>
<dbReference type="EMBL" id="JAWXYC010000001">
    <property type="protein sequence ID" value="MDX5950097.1"/>
    <property type="molecule type" value="Genomic_DNA"/>
</dbReference>
<evidence type="ECO:0000256" key="9">
    <source>
        <dbReference type="ARBA" id="ARBA00023310"/>
    </source>
</evidence>
<evidence type="ECO:0000313" key="12">
    <source>
        <dbReference type="Proteomes" id="UP000298774"/>
    </source>
</evidence>
<reference evidence="10 13" key="2">
    <citation type="submission" date="2023-11" db="EMBL/GenBank/DDBJ databases">
        <title>MicrobeMod: A computational toolkit for identifying prokaryotic methylation and restriction-modification with nanopore sequencing.</title>
        <authorList>
            <person name="Crits-Christoph A."/>
            <person name="Kang S.C."/>
            <person name="Lee H."/>
            <person name="Ostrov N."/>
        </authorList>
    </citation>
    <scope>NUCLEOTIDE SEQUENCE [LARGE SCALE GENOMIC DNA]</scope>
    <source>
        <strain evidence="10 13">ATCC 29145</strain>
    </source>
</reference>
<sequence length="293" mass="31126">MAGRLSDVELRRASITELRAVTDAMRSLAAVRLQQATSMLEGTCTYADVIVGALTRAIPLVGDAAARWPAEEGGNAAVLLFAPEHGFVGPFAERLAEASLAFSGPRALWVVGSRGAALLAEGGYPLAWSAAMATHTDGVAATVHRVAEALYRAAADGGLDRVDIVYGRFQPGSFPMVVREPLLPLDLTPFRDANHGEPPLTNLPPPRLVMRLVDEYVFARLARAALESFAAENAARLDVMMSAHRSIESTLEELTGVISRLRQEQITTELIELTSGTDVLRDGIAGAVRSGAG</sequence>
<keyword evidence="13" id="KW-1185">Reference proteome</keyword>
<dbReference type="GO" id="GO:0045259">
    <property type="term" value="C:proton-transporting ATP synthase complex"/>
    <property type="evidence" value="ECO:0007669"/>
    <property type="project" value="UniProtKB-KW"/>
</dbReference>
<keyword evidence="5" id="KW-0375">Hydrogen ion transport</keyword>
<evidence type="ECO:0000313" key="10">
    <source>
        <dbReference type="EMBL" id="MDX5950097.1"/>
    </source>
</evidence>
<dbReference type="Gene3D" id="3.40.1380.10">
    <property type="match status" value="1"/>
</dbReference>
<dbReference type="EMBL" id="CP032342">
    <property type="protein sequence ID" value="QCO12523.1"/>
    <property type="molecule type" value="Genomic_DNA"/>
</dbReference>
<evidence type="ECO:0000256" key="7">
    <source>
        <dbReference type="ARBA" id="ARBA00023136"/>
    </source>
</evidence>
<keyword evidence="8" id="KW-0139">CF(1)</keyword>
<comment type="subcellular location">
    <subcellularLocation>
        <location evidence="2">Membrane</location>
        <topology evidence="2">Peripheral membrane protein</topology>
    </subcellularLocation>
</comment>
<evidence type="ECO:0000313" key="11">
    <source>
        <dbReference type="EMBL" id="QCO12523.1"/>
    </source>
</evidence>
<geneLocation type="plasmid" evidence="11 12">
    <name>p3</name>
</geneLocation>
<protein>
    <submittedName>
        <fullName evidence="11">ATPase</fullName>
    </submittedName>
    <submittedName>
        <fullName evidence="10">FoF1 ATP synthase subunit gamma</fullName>
    </submittedName>
</protein>
<dbReference type="CDD" id="cd12151">
    <property type="entry name" value="F1-ATPase_gamma"/>
    <property type="match status" value="1"/>
</dbReference>
<keyword evidence="7" id="KW-0472">Membrane</keyword>
<evidence type="ECO:0000256" key="6">
    <source>
        <dbReference type="ARBA" id="ARBA00023065"/>
    </source>
</evidence>